<dbReference type="PANTHER" id="PTHR43197">
    <property type="entry name" value="UTP--GLUCOSE-1-PHOSPHATE URIDYLYLTRANSFERASE"/>
    <property type="match status" value="1"/>
</dbReference>
<dbReference type="AlphaFoldDB" id="X1VFM3"/>
<feature type="non-terminal residue" evidence="7">
    <location>
        <position position="73"/>
    </location>
</feature>
<evidence type="ECO:0000256" key="4">
    <source>
        <dbReference type="ARBA" id="ARBA00022695"/>
    </source>
</evidence>
<gene>
    <name evidence="7" type="ORF">S12H4_45001</name>
</gene>
<accession>X1VFM3</accession>
<keyword evidence="3" id="KW-0808">Transferase</keyword>
<name>X1VFM3_9ZZZZ</name>
<dbReference type="Pfam" id="PF00483">
    <property type="entry name" value="NTP_transferase"/>
    <property type="match status" value="1"/>
</dbReference>
<dbReference type="EMBL" id="BARW01027777">
    <property type="protein sequence ID" value="GAJ05710.1"/>
    <property type="molecule type" value="Genomic_DNA"/>
</dbReference>
<sequence>MKAVILAAGYGTRLFPVTKSIPKEMLPLVTKPSIDFIIEELLLSGIEDILLISSRRKKPLEDYLDNEIELETV</sequence>
<dbReference type="Gene3D" id="3.90.550.10">
    <property type="entry name" value="Spore Coat Polysaccharide Biosynthesis Protein SpsA, Chain A"/>
    <property type="match status" value="1"/>
</dbReference>
<evidence type="ECO:0000256" key="3">
    <source>
        <dbReference type="ARBA" id="ARBA00022679"/>
    </source>
</evidence>
<evidence type="ECO:0000256" key="1">
    <source>
        <dbReference type="ARBA" id="ARBA00006890"/>
    </source>
</evidence>
<organism evidence="7">
    <name type="scientific">marine sediment metagenome</name>
    <dbReference type="NCBI Taxonomy" id="412755"/>
    <lineage>
        <taxon>unclassified sequences</taxon>
        <taxon>metagenomes</taxon>
        <taxon>ecological metagenomes</taxon>
    </lineage>
</organism>
<dbReference type="GO" id="GO:0003983">
    <property type="term" value="F:UTP:glucose-1-phosphate uridylyltransferase activity"/>
    <property type="evidence" value="ECO:0007669"/>
    <property type="project" value="UniProtKB-EC"/>
</dbReference>
<dbReference type="GO" id="GO:0006011">
    <property type="term" value="P:UDP-alpha-D-glucose metabolic process"/>
    <property type="evidence" value="ECO:0007669"/>
    <property type="project" value="InterPro"/>
</dbReference>
<feature type="domain" description="Nucleotidyl transferase" evidence="6">
    <location>
        <begin position="2"/>
        <end position="69"/>
    </location>
</feature>
<comment type="catalytic activity">
    <reaction evidence="5">
        <text>alpha-D-glucose 1-phosphate + UTP + H(+) = UDP-alpha-D-glucose + diphosphate</text>
        <dbReference type="Rhea" id="RHEA:19889"/>
        <dbReference type="ChEBI" id="CHEBI:15378"/>
        <dbReference type="ChEBI" id="CHEBI:33019"/>
        <dbReference type="ChEBI" id="CHEBI:46398"/>
        <dbReference type="ChEBI" id="CHEBI:58601"/>
        <dbReference type="ChEBI" id="CHEBI:58885"/>
        <dbReference type="EC" id="2.7.7.9"/>
    </reaction>
</comment>
<evidence type="ECO:0000256" key="5">
    <source>
        <dbReference type="ARBA" id="ARBA00048128"/>
    </source>
</evidence>
<keyword evidence="4" id="KW-0548">Nucleotidyltransferase</keyword>
<dbReference type="InterPro" id="IPR029044">
    <property type="entry name" value="Nucleotide-diphossugar_trans"/>
</dbReference>
<comment type="similarity">
    <text evidence="1">Belongs to the UDPGP type 2 family.</text>
</comment>
<proteinExistence type="inferred from homology"/>
<dbReference type="EC" id="2.7.7.9" evidence="2"/>
<dbReference type="SUPFAM" id="SSF53448">
    <property type="entry name" value="Nucleotide-diphospho-sugar transferases"/>
    <property type="match status" value="1"/>
</dbReference>
<protein>
    <recommendedName>
        <fullName evidence="2">UTP--glucose-1-phosphate uridylyltransferase</fullName>
        <ecNumber evidence="2">2.7.7.9</ecNumber>
    </recommendedName>
</protein>
<evidence type="ECO:0000313" key="7">
    <source>
        <dbReference type="EMBL" id="GAJ05710.1"/>
    </source>
</evidence>
<evidence type="ECO:0000256" key="2">
    <source>
        <dbReference type="ARBA" id="ARBA00012415"/>
    </source>
</evidence>
<comment type="caution">
    <text evidence="7">The sequence shown here is derived from an EMBL/GenBank/DDBJ whole genome shotgun (WGS) entry which is preliminary data.</text>
</comment>
<dbReference type="PANTHER" id="PTHR43197:SF1">
    <property type="entry name" value="UTP--GLUCOSE-1-PHOSPHATE URIDYLYLTRANSFERASE"/>
    <property type="match status" value="1"/>
</dbReference>
<dbReference type="InterPro" id="IPR005771">
    <property type="entry name" value="GalU_uridylyltTrfase_bac/arc"/>
</dbReference>
<dbReference type="InterPro" id="IPR005835">
    <property type="entry name" value="NTP_transferase_dom"/>
</dbReference>
<evidence type="ECO:0000259" key="6">
    <source>
        <dbReference type="Pfam" id="PF00483"/>
    </source>
</evidence>
<reference evidence="7" key="1">
    <citation type="journal article" date="2014" name="Front. Microbiol.">
        <title>High frequency of phylogenetically diverse reductive dehalogenase-homologous genes in deep subseafloor sedimentary metagenomes.</title>
        <authorList>
            <person name="Kawai M."/>
            <person name="Futagami T."/>
            <person name="Toyoda A."/>
            <person name="Takaki Y."/>
            <person name="Nishi S."/>
            <person name="Hori S."/>
            <person name="Arai W."/>
            <person name="Tsubouchi T."/>
            <person name="Morono Y."/>
            <person name="Uchiyama I."/>
            <person name="Ito T."/>
            <person name="Fujiyama A."/>
            <person name="Inagaki F."/>
            <person name="Takami H."/>
        </authorList>
    </citation>
    <scope>NUCLEOTIDE SEQUENCE</scope>
    <source>
        <strain evidence="7">Expedition CK06-06</strain>
    </source>
</reference>